<dbReference type="EMBL" id="FZOJ01000044">
    <property type="protein sequence ID" value="SNT14303.1"/>
    <property type="molecule type" value="Genomic_DNA"/>
</dbReference>
<proteinExistence type="predicted"/>
<feature type="transmembrane region" description="Helical" evidence="1">
    <location>
        <begin position="79"/>
        <end position="99"/>
    </location>
</feature>
<feature type="transmembrane region" description="Helical" evidence="1">
    <location>
        <begin position="140"/>
        <end position="161"/>
    </location>
</feature>
<sequence length="345" mass="37768">MNYLMLICIGLLGWWLLKTLKAPAAGLIGPMFFVGITNMLGFNFPELPKLSVTIFQIILGIFVGMKIKREEFKVLKNRNILYAGILVLAWTVSSSLLAANTLMTFTHLDVATALLGGTPGGLSEMSVAAFSYGANVPTVALLQLLRLTFIVLTIPFLALTIKEKNGCIHGQKCDETVEKEKEKKSINPEIIASGVLLGTLFIYLEIPAGGLIGSIIGVGISSVMLKKSAYLPKHIHLVAQIGIGISVGLKFTEETLHQLRQLIGPMIILPFFMVISGIILAFIIKSITKWDISTCLLCSAPAGLSQMIIVAEDIDCDIFMVSFFQTTRLLTIYLILPQVFTWYLK</sequence>
<dbReference type="GO" id="GO:0010468">
    <property type="term" value="P:regulation of gene expression"/>
    <property type="evidence" value="ECO:0007669"/>
    <property type="project" value="InterPro"/>
</dbReference>
<keyword evidence="3" id="KW-1185">Reference proteome</keyword>
<dbReference type="InterPro" id="IPR017516">
    <property type="entry name" value="AbrB_dup"/>
</dbReference>
<name>A0A239K9I5_9FIRM</name>
<dbReference type="AlphaFoldDB" id="A0A239K9I5"/>
<evidence type="ECO:0000313" key="3">
    <source>
        <dbReference type="Proteomes" id="UP000198304"/>
    </source>
</evidence>
<feature type="transmembrane region" description="Helical" evidence="1">
    <location>
        <begin position="50"/>
        <end position="67"/>
    </location>
</feature>
<accession>A0A239K9I5</accession>
<evidence type="ECO:0000313" key="2">
    <source>
        <dbReference type="EMBL" id="SNT14303.1"/>
    </source>
</evidence>
<dbReference type="Pfam" id="PF05145">
    <property type="entry name" value="AbrB"/>
    <property type="match status" value="1"/>
</dbReference>
<keyword evidence="1" id="KW-1133">Transmembrane helix</keyword>
<dbReference type="PANTHER" id="PTHR38457:SF1">
    <property type="entry name" value="REGULATOR ABRB-RELATED"/>
    <property type="match status" value="1"/>
</dbReference>
<reference evidence="3" key="1">
    <citation type="submission" date="2017-06" db="EMBL/GenBank/DDBJ databases">
        <authorList>
            <person name="Varghese N."/>
            <person name="Submissions S."/>
        </authorList>
    </citation>
    <scope>NUCLEOTIDE SEQUENCE [LARGE SCALE GENOMIC DNA]</scope>
    <source>
        <strain evidence="3">SCA</strain>
    </source>
</reference>
<dbReference type="RefSeq" id="WP_089285279.1">
    <property type="nucleotide sequence ID" value="NZ_FZOJ01000044.1"/>
</dbReference>
<dbReference type="Proteomes" id="UP000198304">
    <property type="component" value="Unassembled WGS sequence"/>
</dbReference>
<feature type="transmembrane region" description="Helical" evidence="1">
    <location>
        <begin position="263"/>
        <end position="284"/>
    </location>
</feature>
<protein>
    <recommendedName>
        <fullName evidence="4">Membrane protein AbrB duplication</fullName>
    </recommendedName>
</protein>
<feature type="transmembrane region" description="Helical" evidence="1">
    <location>
        <begin position="190"/>
        <end position="223"/>
    </location>
</feature>
<keyword evidence="1" id="KW-0472">Membrane</keyword>
<organism evidence="2 3">
    <name type="scientific">Anaerovirgula multivorans</name>
    <dbReference type="NCBI Taxonomy" id="312168"/>
    <lineage>
        <taxon>Bacteria</taxon>
        <taxon>Bacillati</taxon>
        <taxon>Bacillota</taxon>
        <taxon>Clostridia</taxon>
        <taxon>Peptostreptococcales</taxon>
        <taxon>Natronincolaceae</taxon>
        <taxon>Anaerovirgula</taxon>
    </lineage>
</organism>
<evidence type="ECO:0000256" key="1">
    <source>
        <dbReference type="SAM" id="Phobius"/>
    </source>
</evidence>
<keyword evidence="1" id="KW-0812">Transmembrane</keyword>
<evidence type="ECO:0008006" key="4">
    <source>
        <dbReference type="Google" id="ProtNLM"/>
    </source>
</evidence>
<dbReference type="GO" id="GO:0016020">
    <property type="term" value="C:membrane"/>
    <property type="evidence" value="ECO:0007669"/>
    <property type="project" value="InterPro"/>
</dbReference>
<dbReference type="NCBIfam" id="TIGR03082">
    <property type="entry name" value="Gneg_AbrB_dup"/>
    <property type="match status" value="2"/>
</dbReference>
<dbReference type="PIRSF" id="PIRSF038991">
    <property type="entry name" value="Protein_AbrB"/>
    <property type="match status" value="1"/>
</dbReference>
<dbReference type="PANTHER" id="PTHR38457">
    <property type="entry name" value="REGULATOR ABRB-RELATED"/>
    <property type="match status" value="1"/>
</dbReference>
<gene>
    <name evidence="2" type="ORF">SAMN05446037_104424</name>
</gene>
<dbReference type="OrthoDB" id="5460360at2"/>
<dbReference type="InterPro" id="IPR007820">
    <property type="entry name" value="AbrB_fam"/>
</dbReference>